<evidence type="ECO:0000256" key="1">
    <source>
        <dbReference type="PROSITE-ProRule" id="PRU00339"/>
    </source>
</evidence>
<dbReference type="Proteomes" id="UP000264071">
    <property type="component" value="Unassembled WGS sequence"/>
</dbReference>
<evidence type="ECO:0000313" key="5">
    <source>
        <dbReference type="EMBL" id="HCT58000.1"/>
    </source>
</evidence>
<evidence type="ECO:0000256" key="2">
    <source>
        <dbReference type="SAM" id="MobiDB-lite"/>
    </source>
</evidence>
<dbReference type="EMBL" id="DPIY01000010">
    <property type="protein sequence ID" value="HCT58000.1"/>
    <property type="molecule type" value="Genomic_DNA"/>
</dbReference>
<dbReference type="InterPro" id="IPR005158">
    <property type="entry name" value="BTAD"/>
</dbReference>
<organism evidence="5 6">
    <name type="scientific">Gemmatimonas aurantiaca</name>
    <dbReference type="NCBI Taxonomy" id="173480"/>
    <lineage>
        <taxon>Bacteria</taxon>
        <taxon>Pseudomonadati</taxon>
        <taxon>Gemmatimonadota</taxon>
        <taxon>Gemmatimonadia</taxon>
        <taxon>Gemmatimonadales</taxon>
        <taxon>Gemmatimonadaceae</taxon>
        <taxon>Gemmatimonas</taxon>
    </lineage>
</organism>
<sequence length="764" mass="83948">MSPARRHRLITLGRLTLLDPSGDEDRELATRKRKLALLTVLATSRRPWTRDSLVDLFWGEQNEARARHSLSDTLSHLRRVLGPDAISQRRTEVALADDIALDVDVLDLQEAVRAQQPAQVVTLYGGPFLDGLHVGGSPRLEQWIDSERRRIDGLFAAAARTECESLLRTARPVDCAALAARWLAVAPTSPHAALFRLRALAADETPEADQRALDEYAAITRQLEREYGAHPDRLVVTVAEELRMRVKDRQAAGPRQVPASLPPVHPAAPVRDDSASPSSTVHVFAMASAAPVTASSRRTWPWLFAITAAAVTTVAVLALVLRQQPANRLATKPSPVATSIAITDSPAARALYDRAVLAYDRDGNREDAVQLLDSAIAIDSTFAMAYRRLGQIYDNGVDGRSRSIQMLTLAARHATRLPESERLITLGSYHRTVTGNFARAASAYRALLDLDPNDARAWANLGTVYDHLGDRQRAVEAYERSIAIDPKRALTWMNLSDGRYALGDAAGAWRTLDSMSLAFPGYPGLFMRSAALAHAEGKRELTETQLRALIASANDNVYLRAAGEMLLAKAYWSWGRLDEGDAARERAVQLDRQRGARDAALAGEFDLAMAAVWLRADTAAARTRIATALRTTPMTSLSIEDRPYLDASIALASAGQSAAAAAMFAEYVQLADSLTRRRDASREHHARGMMAMALRQWPEAIAQFRQVPDALCSICGLPELAKAYMSAGHRDSATAIVQRYRATPSQRRLDMTDAFHGEWLRIYR</sequence>
<dbReference type="SMART" id="SM00028">
    <property type="entry name" value="TPR"/>
    <property type="match status" value="4"/>
</dbReference>
<dbReference type="GO" id="GO:0003677">
    <property type="term" value="F:DNA binding"/>
    <property type="evidence" value="ECO:0007669"/>
    <property type="project" value="InterPro"/>
</dbReference>
<dbReference type="SUPFAM" id="SSF46894">
    <property type="entry name" value="C-terminal effector domain of the bipartite response regulators"/>
    <property type="match status" value="1"/>
</dbReference>
<dbReference type="GO" id="GO:0006355">
    <property type="term" value="P:regulation of DNA-templated transcription"/>
    <property type="evidence" value="ECO:0007669"/>
    <property type="project" value="InterPro"/>
</dbReference>
<dbReference type="Pfam" id="PF13432">
    <property type="entry name" value="TPR_16"/>
    <property type="match status" value="1"/>
</dbReference>
<keyword evidence="3" id="KW-0472">Membrane</keyword>
<keyword evidence="1" id="KW-0802">TPR repeat</keyword>
<feature type="region of interest" description="Disordered" evidence="2">
    <location>
        <begin position="249"/>
        <end position="275"/>
    </location>
</feature>
<dbReference type="InterPro" id="IPR036388">
    <property type="entry name" value="WH-like_DNA-bd_sf"/>
</dbReference>
<keyword evidence="3" id="KW-0812">Transmembrane</keyword>
<dbReference type="InterPro" id="IPR051677">
    <property type="entry name" value="AfsR-DnrI-RedD_regulator"/>
</dbReference>
<evidence type="ECO:0000259" key="4">
    <source>
        <dbReference type="SMART" id="SM01043"/>
    </source>
</evidence>
<dbReference type="SUPFAM" id="SSF48452">
    <property type="entry name" value="TPR-like"/>
    <property type="match status" value="2"/>
</dbReference>
<comment type="caution">
    <text evidence="5">The sequence shown here is derived from an EMBL/GenBank/DDBJ whole genome shotgun (WGS) entry which is preliminary data.</text>
</comment>
<keyword evidence="3" id="KW-1133">Transmembrane helix</keyword>
<feature type="repeat" description="TPR" evidence="1">
    <location>
        <begin position="455"/>
        <end position="488"/>
    </location>
</feature>
<dbReference type="InterPro" id="IPR011990">
    <property type="entry name" value="TPR-like_helical_dom_sf"/>
</dbReference>
<dbReference type="Pfam" id="PF03704">
    <property type="entry name" value="BTAD"/>
    <property type="match status" value="1"/>
</dbReference>
<dbReference type="InterPro" id="IPR016032">
    <property type="entry name" value="Sig_transdc_resp-reg_C-effctor"/>
</dbReference>
<feature type="transmembrane region" description="Helical" evidence="3">
    <location>
        <begin position="300"/>
        <end position="321"/>
    </location>
</feature>
<protein>
    <submittedName>
        <fullName evidence="5">Tetratricopeptide repeat protein</fullName>
    </submittedName>
</protein>
<gene>
    <name evidence="5" type="ORF">DGD08_12420</name>
</gene>
<dbReference type="Gene3D" id="1.10.10.10">
    <property type="entry name" value="Winged helix-like DNA-binding domain superfamily/Winged helix DNA-binding domain"/>
    <property type="match status" value="1"/>
</dbReference>
<name>A0A3D4VA51_9BACT</name>
<proteinExistence type="predicted"/>
<reference evidence="5 6" key="1">
    <citation type="journal article" date="2018" name="Nat. Biotechnol.">
        <title>A standardized bacterial taxonomy based on genome phylogeny substantially revises the tree of life.</title>
        <authorList>
            <person name="Parks D.H."/>
            <person name="Chuvochina M."/>
            <person name="Waite D.W."/>
            <person name="Rinke C."/>
            <person name="Skarshewski A."/>
            <person name="Chaumeil P.A."/>
            <person name="Hugenholtz P."/>
        </authorList>
    </citation>
    <scope>NUCLEOTIDE SEQUENCE [LARGE SCALE GENOMIC DNA]</scope>
    <source>
        <strain evidence="5">UBA8844</strain>
    </source>
</reference>
<dbReference type="PROSITE" id="PS50005">
    <property type="entry name" value="TPR"/>
    <property type="match status" value="1"/>
</dbReference>
<dbReference type="PANTHER" id="PTHR35807">
    <property type="entry name" value="TRANSCRIPTIONAL REGULATOR REDD-RELATED"/>
    <property type="match status" value="1"/>
</dbReference>
<evidence type="ECO:0000313" key="6">
    <source>
        <dbReference type="Proteomes" id="UP000264071"/>
    </source>
</evidence>
<dbReference type="SMART" id="SM01043">
    <property type="entry name" value="BTAD"/>
    <property type="match status" value="1"/>
</dbReference>
<evidence type="ECO:0000256" key="3">
    <source>
        <dbReference type="SAM" id="Phobius"/>
    </source>
</evidence>
<feature type="domain" description="Bacterial transcriptional activator" evidence="4">
    <location>
        <begin position="103"/>
        <end position="243"/>
    </location>
</feature>
<dbReference type="Gene3D" id="1.25.40.10">
    <property type="entry name" value="Tetratricopeptide repeat domain"/>
    <property type="match status" value="3"/>
</dbReference>
<dbReference type="AlphaFoldDB" id="A0A3D4VA51"/>
<accession>A0A3D4VA51</accession>
<dbReference type="PROSITE" id="PS50293">
    <property type="entry name" value="TPR_REGION"/>
    <property type="match status" value="1"/>
</dbReference>
<dbReference type="InterPro" id="IPR019734">
    <property type="entry name" value="TPR_rpt"/>
</dbReference>